<protein>
    <recommendedName>
        <fullName evidence="1">DNA (cytosine-5-)-methyltransferase</fullName>
        <ecNumber evidence="1">2.1.1.37</ecNumber>
    </recommendedName>
</protein>
<dbReference type="NCBIfam" id="TIGR00675">
    <property type="entry name" value="dcm"/>
    <property type="match status" value="1"/>
</dbReference>
<dbReference type="Proteomes" id="UP001196509">
    <property type="component" value="Unassembled WGS sequence"/>
</dbReference>
<dbReference type="GO" id="GO:0009307">
    <property type="term" value="P:DNA restriction-modification system"/>
    <property type="evidence" value="ECO:0007669"/>
    <property type="project" value="UniProtKB-KW"/>
</dbReference>
<dbReference type="InterPro" id="IPR029063">
    <property type="entry name" value="SAM-dependent_MTases_sf"/>
</dbReference>
<feature type="active site" evidence="7">
    <location>
        <position position="101"/>
    </location>
</feature>
<evidence type="ECO:0000256" key="8">
    <source>
        <dbReference type="RuleBase" id="RU000416"/>
    </source>
</evidence>
<evidence type="ECO:0000313" key="9">
    <source>
        <dbReference type="EMBL" id="MBW8636650.1"/>
    </source>
</evidence>
<dbReference type="Gene3D" id="3.40.50.150">
    <property type="entry name" value="Vaccinia Virus protein VP39"/>
    <property type="match status" value="1"/>
</dbReference>
<keyword evidence="2 7" id="KW-0489">Methyltransferase</keyword>
<dbReference type="PANTHER" id="PTHR46098">
    <property type="entry name" value="TRNA (CYTOSINE(38)-C(5))-METHYLTRANSFERASE"/>
    <property type="match status" value="1"/>
</dbReference>
<dbReference type="InterPro" id="IPR050750">
    <property type="entry name" value="C5-MTase"/>
</dbReference>
<evidence type="ECO:0000256" key="2">
    <source>
        <dbReference type="ARBA" id="ARBA00022603"/>
    </source>
</evidence>
<evidence type="ECO:0000313" key="10">
    <source>
        <dbReference type="Proteomes" id="UP001196509"/>
    </source>
</evidence>
<evidence type="ECO:0000256" key="6">
    <source>
        <dbReference type="ARBA" id="ARBA00047422"/>
    </source>
</evidence>
<dbReference type="PRINTS" id="PR00105">
    <property type="entry name" value="C5METTRFRASE"/>
</dbReference>
<dbReference type="GO" id="GO:0032259">
    <property type="term" value="P:methylation"/>
    <property type="evidence" value="ECO:0007669"/>
    <property type="project" value="UniProtKB-KW"/>
</dbReference>
<dbReference type="EMBL" id="JAICBX010000001">
    <property type="protein sequence ID" value="MBW8636650.1"/>
    <property type="molecule type" value="Genomic_DNA"/>
</dbReference>
<dbReference type="PANTHER" id="PTHR46098:SF1">
    <property type="entry name" value="TRNA (CYTOSINE(38)-C(5))-METHYLTRANSFERASE"/>
    <property type="match status" value="1"/>
</dbReference>
<keyword evidence="3 7" id="KW-0808">Transferase</keyword>
<dbReference type="AlphaFoldDB" id="A0AAE3CYT8"/>
<sequence length="408" mass="44228">MLGCGRIRNFGISSGAGSTGVIDAERPTFYEFFAGGGMVRAGLGDGWRCLFANDFDARKAAAYRANWDRAAPSALTVGDIRAVDARDLPGVADLAWASFPCQDLSLAGGGAGLDGARSGAFYPLWSIMKRLAADGRAPRIVALENVTGALTSHGGADFDAICRAFADNGYRYGALVIDAALFVPQSRPRLFVIGVRDDIPLESTPVSANPVEPFHTRALQAAHARISAPARASWHWWNVPAPPRRNTVFADLVEDDPQSVRWHDTSETTRILGQMSPANRAKVDAAQKVGRRMVGAVYRRTRVENGEKRQRAEVRFDDLAGCLRTPAGGSSRQLILVVDGDRIRSRLISARETARLMGLDEAYALPQNYNEAYHLTGDGVAAPVVRHLAQHLFEPILKRRALRAVEAA</sequence>
<evidence type="ECO:0000256" key="7">
    <source>
        <dbReference type="PROSITE-ProRule" id="PRU01016"/>
    </source>
</evidence>
<proteinExistence type="inferred from homology"/>
<dbReference type="PROSITE" id="PS51679">
    <property type="entry name" value="SAM_MT_C5"/>
    <property type="match status" value="1"/>
</dbReference>
<keyword evidence="5" id="KW-0680">Restriction system</keyword>
<comment type="catalytic activity">
    <reaction evidence="6">
        <text>a 2'-deoxycytidine in DNA + S-adenosyl-L-methionine = a 5-methyl-2'-deoxycytidine in DNA + S-adenosyl-L-homocysteine + H(+)</text>
        <dbReference type="Rhea" id="RHEA:13681"/>
        <dbReference type="Rhea" id="RHEA-COMP:11369"/>
        <dbReference type="Rhea" id="RHEA-COMP:11370"/>
        <dbReference type="ChEBI" id="CHEBI:15378"/>
        <dbReference type="ChEBI" id="CHEBI:57856"/>
        <dbReference type="ChEBI" id="CHEBI:59789"/>
        <dbReference type="ChEBI" id="CHEBI:85452"/>
        <dbReference type="ChEBI" id="CHEBI:85454"/>
        <dbReference type="EC" id="2.1.1.37"/>
    </reaction>
</comment>
<comment type="similarity">
    <text evidence="7 8">Belongs to the class I-like SAM-binding methyltransferase superfamily. C5-methyltransferase family.</text>
</comment>
<dbReference type="GO" id="GO:0003886">
    <property type="term" value="F:DNA (cytosine-5-)-methyltransferase activity"/>
    <property type="evidence" value="ECO:0007669"/>
    <property type="project" value="UniProtKB-EC"/>
</dbReference>
<comment type="caution">
    <text evidence="9">The sequence shown here is derived from an EMBL/GenBank/DDBJ whole genome shotgun (WGS) entry which is preliminary data.</text>
</comment>
<accession>A0AAE3CYT8</accession>
<evidence type="ECO:0000256" key="5">
    <source>
        <dbReference type="ARBA" id="ARBA00022747"/>
    </source>
</evidence>
<name>A0AAE3CYT8_9HYPH</name>
<organism evidence="9 10">
    <name type="scientific">Flavimaribacter sediminis</name>
    <dbReference type="NCBI Taxonomy" id="2865987"/>
    <lineage>
        <taxon>Bacteria</taxon>
        <taxon>Pseudomonadati</taxon>
        <taxon>Pseudomonadota</taxon>
        <taxon>Alphaproteobacteria</taxon>
        <taxon>Hyphomicrobiales</taxon>
        <taxon>Rhizobiaceae</taxon>
        <taxon>Flavimaribacter</taxon>
    </lineage>
</organism>
<evidence type="ECO:0000256" key="3">
    <source>
        <dbReference type="ARBA" id="ARBA00022679"/>
    </source>
</evidence>
<dbReference type="EC" id="2.1.1.37" evidence="1"/>
<evidence type="ECO:0000256" key="4">
    <source>
        <dbReference type="ARBA" id="ARBA00022691"/>
    </source>
</evidence>
<keyword evidence="10" id="KW-1185">Reference proteome</keyword>
<reference evidence="9" key="1">
    <citation type="submission" date="2021-08" db="EMBL/GenBank/DDBJ databases">
        <title>Hoeflea bacterium WL0058 sp. nov., isolated from the sediment.</title>
        <authorList>
            <person name="Wang L."/>
            <person name="Zhang D."/>
        </authorList>
    </citation>
    <scope>NUCLEOTIDE SEQUENCE</scope>
    <source>
        <strain evidence="9">WL0058</strain>
    </source>
</reference>
<evidence type="ECO:0000256" key="1">
    <source>
        <dbReference type="ARBA" id="ARBA00011975"/>
    </source>
</evidence>
<dbReference type="InterPro" id="IPR001525">
    <property type="entry name" value="C5_MeTfrase"/>
</dbReference>
<dbReference type="SUPFAM" id="SSF53335">
    <property type="entry name" value="S-adenosyl-L-methionine-dependent methyltransferases"/>
    <property type="match status" value="1"/>
</dbReference>
<keyword evidence="4 7" id="KW-0949">S-adenosyl-L-methionine</keyword>
<dbReference type="Pfam" id="PF00145">
    <property type="entry name" value="DNA_methylase"/>
    <property type="match status" value="1"/>
</dbReference>
<gene>
    <name evidence="9" type="primary">dcm</name>
    <name evidence="9" type="ORF">K1W69_05555</name>
</gene>